<evidence type="ECO:0000256" key="5">
    <source>
        <dbReference type="ARBA" id="ARBA00022490"/>
    </source>
</evidence>
<keyword evidence="9 12" id="KW-0560">Oxidoreductase</keyword>
<dbReference type="Proteomes" id="UP000824242">
    <property type="component" value="Unassembled WGS sequence"/>
</dbReference>
<dbReference type="AlphaFoldDB" id="A0A9D1DFG9"/>
<feature type="binding site" evidence="12">
    <location>
        <position position="126"/>
    </location>
    <ligand>
        <name>substrate</name>
    </ligand>
</feature>
<evidence type="ECO:0000256" key="4">
    <source>
        <dbReference type="ARBA" id="ARBA00008008"/>
    </source>
</evidence>
<comment type="function">
    <text evidence="1">Catalyzes the conversion of dihydroorotate to orotate with NAD(+) as electron acceptor.</text>
</comment>
<dbReference type="PIRSF" id="PIRSF000164">
    <property type="entry name" value="DHO_oxidase"/>
    <property type="match status" value="1"/>
</dbReference>
<dbReference type="GO" id="GO:0006207">
    <property type="term" value="P:'de novo' pyrimidine nucleobase biosynthetic process"/>
    <property type="evidence" value="ECO:0007669"/>
    <property type="project" value="InterPro"/>
</dbReference>
<dbReference type="InterPro" id="IPR005720">
    <property type="entry name" value="Dihydroorotate_DH_cat"/>
</dbReference>
<evidence type="ECO:0000256" key="7">
    <source>
        <dbReference type="ARBA" id="ARBA00022643"/>
    </source>
</evidence>
<proteinExistence type="inferred from homology"/>
<feature type="binding site" evidence="12">
    <location>
        <begin position="191"/>
        <end position="192"/>
    </location>
    <ligand>
        <name>substrate</name>
    </ligand>
</feature>
<feature type="binding site" evidence="12">
    <location>
        <position position="190"/>
    </location>
    <ligand>
        <name>FMN</name>
        <dbReference type="ChEBI" id="CHEBI:58210"/>
    </ligand>
</feature>
<dbReference type="Gene3D" id="3.20.20.70">
    <property type="entry name" value="Aldolase class I"/>
    <property type="match status" value="1"/>
</dbReference>
<dbReference type="PANTHER" id="PTHR48109:SF1">
    <property type="entry name" value="DIHYDROOROTATE DEHYDROGENASE (FUMARATE)"/>
    <property type="match status" value="1"/>
</dbReference>
<dbReference type="EC" id="1.3.-.-" evidence="12"/>
<feature type="binding site" evidence="12">
    <location>
        <position position="164"/>
    </location>
    <ligand>
        <name>FMN</name>
        <dbReference type="ChEBI" id="CHEBI:58210"/>
    </ligand>
</feature>
<evidence type="ECO:0000313" key="15">
    <source>
        <dbReference type="Proteomes" id="UP000824242"/>
    </source>
</evidence>
<reference evidence="14" key="1">
    <citation type="submission" date="2020-10" db="EMBL/GenBank/DDBJ databases">
        <authorList>
            <person name="Gilroy R."/>
        </authorList>
    </citation>
    <scope>NUCLEOTIDE SEQUENCE</scope>
    <source>
        <strain evidence="14">ChiSxjej1B13-7958</strain>
    </source>
</reference>
<dbReference type="GO" id="GO:0004589">
    <property type="term" value="F:dihydroorotate dehydrogenase (NAD+) activity"/>
    <property type="evidence" value="ECO:0007669"/>
    <property type="project" value="UniProtKB-EC"/>
</dbReference>
<evidence type="ECO:0000256" key="2">
    <source>
        <dbReference type="ARBA" id="ARBA00004496"/>
    </source>
</evidence>
<keyword evidence="10" id="KW-0520">NAD</keyword>
<reference evidence="14" key="2">
    <citation type="journal article" date="2021" name="PeerJ">
        <title>Extensive microbial diversity within the chicken gut microbiome revealed by metagenomics and culture.</title>
        <authorList>
            <person name="Gilroy R."/>
            <person name="Ravi A."/>
            <person name="Getino M."/>
            <person name="Pursley I."/>
            <person name="Horton D.L."/>
            <person name="Alikhan N.F."/>
            <person name="Baker D."/>
            <person name="Gharbi K."/>
            <person name="Hall N."/>
            <person name="Watson M."/>
            <person name="Adriaenssens E.M."/>
            <person name="Foster-Nyarko E."/>
            <person name="Jarju S."/>
            <person name="Secka A."/>
            <person name="Antonio M."/>
            <person name="Oren A."/>
            <person name="Chaudhuri R.R."/>
            <person name="La Ragione R."/>
            <person name="Hildebrand F."/>
            <person name="Pallen M.J."/>
        </authorList>
    </citation>
    <scope>NUCLEOTIDE SEQUENCE</scope>
    <source>
        <strain evidence="14">ChiSxjej1B13-7958</strain>
    </source>
</reference>
<dbReference type="InterPro" id="IPR049622">
    <property type="entry name" value="Dihydroorotate_DH_I"/>
</dbReference>
<feature type="binding site" evidence="12">
    <location>
        <position position="45"/>
    </location>
    <ligand>
        <name>substrate</name>
    </ligand>
</feature>
<dbReference type="PROSITE" id="PS00912">
    <property type="entry name" value="DHODEHASE_2"/>
    <property type="match status" value="1"/>
</dbReference>
<dbReference type="GO" id="GO:0044205">
    <property type="term" value="P:'de novo' UMP biosynthetic process"/>
    <property type="evidence" value="ECO:0007669"/>
    <property type="project" value="UniProtKB-UniRule"/>
</dbReference>
<evidence type="ECO:0000259" key="13">
    <source>
        <dbReference type="Pfam" id="PF01180"/>
    </source>
</evidence>
<sequence length="303" mass="32023">MADLKVNIAGVELANPLIAASGTFGFGREYAEFYPLSTLGGISCKGITLQERPGNPPPRIAETPSGMLNAVGLQNPGVDHFIREDLPWLRQQGTAVIANIAGNTPEDYCAMAEKLSDSDVDMIEMNISCPNVKQGGVQFGTSCEGVGAITAAVRKHCTKPLMVKLSPNVSDIGEIAAAAEAAGADAISLINTLTGMRIDIRTRRPIIRNNTGGLSGPAVFPVAVRMVWQASQRVKIPVVGLGGIATWQDAVEMLLAGASALQIGTVLFTDPYAPVKILEGLNRYLDEEKLASVTELTGGIRPW</sequence>
<comment type="subcellular location">
    <subcellularLocation>
        <location evidence="2 12">Cytoplasm</location>
    </subcellularLocation>
</comment>
<feature type="domain" description="Dihydroorotate dehydrogenase catalytic" evidence="13">
    <location>
        <begin position="4"/>
        <end position="285"/>
    </location>
</feature>
<evidence type="ECO:0000256" key="1">
    <source>
        <dbReference type="ARBA" id="ARBA00003616"/>
    </source>
</evidence>
<feature type="binding site" evidence="12">
    <location>
        <begin position="264"/>
        <end position="265"/>
    </location>
    <ligand>
        <name>FMN</name>
        <dbReference type="ChEBI" id="CHEBI:58210"/>
    </ligand>
</feature>
<feature type="binding site" evidence="12">
    <location>
        <position position="216"/>
    </location>
    <ligand>
        <name>FMN</name>
        <dbReference type="ChEBI" id="CHEBI:58210"/>
    </ligand>
</feature>
<keyword evidence="8 12" id="KW-0665">Pyrimidine biosynthesis</keyword>
<dbReference type="InterPro" id="IPR001295">
    <property type="entry name" value="Dihydroorotate_DH_CS"/>
</dbReference>
<evidence type="ECO:0000256" key="6">
    <source>
        <dbReference type="ARBA" id="ARBA00022630"/>
    </source>
</evidence>
<comment type="catalytic activity">
    <reaction evidence="12">
        <text>(S)-dihydroorotate + A = orotate + AH2</text>
        <dbReference type="Rhea" id="RHEA:18073"/>
        <dbReference type="ChEBI" id="CHEBI:13193"/>
        <dbReference type="ChEBI" id="CHEBI:17499"/>
        <dbReference type="ChEBI" id="CHEBI:30839"/>
        <dbReference type="ChEBI" id="CHEBI:30864"/>
    </reaction>
</comment>
<comment type="pathway">
    <text evidence="3">Pyrimidine metabolism; UMP biosynthesis via de novo pathway; orotate from (S)-dihydroorotate (NAD(+) route): step 1/1.</text>
</comment>
<evidence type="ECO:0000256" key="12">
    <source>
        <dbReference type="HAMAP-Rule" id="MF_00224"/>
    </source>
</evidence>
<gene>
    <name evidence="12" type="primary">pyrD</name>
    <name evidence="14" type="ORF">IAB89_04635</name>
</gene>
<dbReference type="EMBL" id="DVGZ01000042">
    <property type="protein sequence ID" value="HIR46934.1"/>
    <property type="molecule type" value="Genomic_DNA"/>
</dbReference>
<evidence type="ECO:0000256" key="11">
    <source>
        <dbReference type="ARBA" id="ARBA00048996"/>
    </source>
</evidence>
<dbReference type="InterPro" id="IPR012135">
    <property type="entry name" value="Dihydroorotate_DH_1_2"/>
</dbReference>
<keyword evidence="7 12" id="KW-0288">FMN</keyword>
<feature type="binding site" evidence="12">
    <location>
        <begin position="69"/>
        <end position="73"/>
    </location>
    <ligand>
        <name>substrate</name>
    </ligand>
</feature>
<comment type="cofactor">
    <cofactor evidence="12">
        <name>FMN</name>
        <dbReference type="ChEBI" id="CHEBI:58210"/>
    </cofactor>
    <text evidence="12">Binds 1 FMN per subunit.</text>
</comment>
<dbReference type="PROSITE" id="PS00911">
    <property type="entry name" value="DHODEHASE_1"/>
    <property type="match status" value="1"/>
</dbReference>
<dbReference type="InterPro" id="IPR050074">
    <property type="entry name" value="DHO_dehydrogenase"/>
</dbReference>
<dbReference type="FunFam" id="3.20.20.70:FF:000027">
    <property type="entry name" value="Dihydropyrimidine dehydrogenase [NADP(+)]"/>
    <property type="match status" value="1"/>
</dbReference>
<dbReference type="SUPFAM" id="SSF51395">
    <property type="entry name" value="FMN-linked oxidoreductases"/>
    <property type="match status" value="1"/>
</dbReference>
<comment type="caution">
    <text evidence="14">The sequence shown here is derived from an EMBL/GenBank/DDBJ whole genome shotgun (WGS) entry which is preliminary data.</text>
</comment>
<evidence type="ECO:0000256" key="9">
    <source>
        <dbReference type="ARBA" id="ARBA00023002"/>
    </source>
</evidence>
<name>A0A9D1DFG9_9FIRM</name>
<dbReference type="InterPro" id="IPR013785">
    <property type="entry name" value="Aldolase_TIM"/>
</dbReference>
<keyword evidence="5 12" id="KW-0963">Cytoplasm</keyword>
<dbReference type="Pfam" id="PF01180">
    <property type="entry name" value="DHO_dh"/>
    <property type="match status" value="1"/>
</dbReference>
<dbReference type="HAMAP" id="MF_00224">
    <property type="entry name" value="DHO_dh_type1"/>
    <property type="match status" value="1"/>
</dbReference>
<feature type="active site" description="Nucleophile" evidence="12">
    <location>
        <position position="129"/>
    </location>
</feature>
<dbReference type="InterPro" id="IPR033888">
    <property type="entry name" value="DHOD_1B"/>
</dbReference>
<organism evidence="14 15">
    <name type="scientific">Candidatus Caccousia avicola</name>
    <dbReference type="NCBI Taxonomy" id="2840721"/>
    <lineage>
        <taxon>Bacteria</taxon>
        <taxon>Bacillati</taxon>
        <taxon>Bacillota</taxon>
        <taxon>Clostridia</taxon>
        <taxon>Eubacteriales</taxon>
        <taxon>Oscillospiraceae</taxon>
        <taxon>Oscillospiraceae incertae sedis</taxon>
        <taxon>Candidatus Caccousia</taxon>
    </lineage>
</organism>
<feature type="binding site" evidence="12">
    <location>
        <position position="126"/>
    </location>
    <ligand>
        <name>FMN</name>
        <dbReference type="ChEBI" id="CHEBI:58210"/>
    </ligand>
</feature>
<dbReference type="NCBIfam" id="TIGR01037">
    <property type="entry name" value="pyrD_sub1_fam"/>
    <property type="match status" value="1"/>
</dbReference>
<feature type="binding site" evidence="12">
    <location>
        <position position="21"/>
    </location>
    <ligand>
        <name>FMN</name>
        <dbReference type="ChEBI" id="CHEBI:58210"/>
    </ligand>
</feature>
<comment type="catalytic activity">
    <reaction evidence="11">
        <text>(S)-dihydroorotate + NAD(+) = orotate + NADH + H(+)</text>
        <dbReference type="Rhea" id="RHEA:13513"/>
        <dbReference type="ChEBI" id="CHEBI:15378"/>
        <dbReference type="ChEBI" id="CHEBI:30839"/>
        <dbReference type="ChEBI" id="CHEBI:30864"/>
        <dbReference type="ChEBI" id="CHEBI:57540"/>
        <dbReference type="ChEBI" id="CHEBI:57945"/>
        <dbReference type="EC" id="1.3.1.14"/>
    </reaction>
</comment>
<evidence type="ECO:0000256" key="8">
    <source>
        <dbReference type="ARBA" id="ARBA00022975"/>
    </source>
</evidence>
<dbReference type="NCBIfam" id="NF005574">
    <property type="entry name" value="PRK07259.1"/>
    <property type="match status" value="1"/>
</dbReference>
<dbReference type="PANTHER" id="PTHR48109">
    <property type="entry name" value="DIHYDROOROTATE DEHYDROGENASE (QUINONE), MITOCHONDRIAL-RELATED"/>
    <property type="match status" value="1"/>
</dbReference>
<evidence type="ECO:0000256" key="3">
    <source>
        <dbReference type="ARBA" id="ARBA00004715"/>
    </source>
</evidence>
<feature type="binding site" evidence="12">
    <location>
        <position position="99"/>
    </location>
    <ligand>
        <name>FMN</name>
        <dbReference type="ChEBI" id="CHEBI:58210"/>
    </ligand>
</feature>
<comment type="similarity">
    <text evidence="4 12">Belongs to the dihydroorotate dehydrogenase family. Type 1 subfamily.</text>
</comment>
<keyword evidence="6 12" id="KW-0285">Flavoprotein</keyword>
<protein>
    <recommendedName>
        <fullName evidence="12">Dihydroorotate dehydrogenase</fullName>
        <shortName evidence="12">DHOD</shortName>
        <shortName evidence="12">DHODase</shortName>
        <shortName evidence="12">DHOdehase</shortName>
        <ecNumber evidence="12">1.3.-.-</ecNumber>
    </recommendedName>
</protein>
<dbReference type="InterPro" id="IPR024920">
    <property type="entry name" value="Dihydroorotate_DH_1"/>
</dbReference>
<evidence type="ECO:0000313" key="14">
    <source>
        <dbReference type="EMBL" id="HIR46934.1"/>
    </source>
</evidence>
<accession>A0A9D1DFG9</accession>
<feature type="binding site" evidence="12">
    <location>
        <begin position="242"/>
        <end position="243"/>
    </location>
    <ligand>
        <name>FMN</name>
        <dbReference type="ChEBI" id="CHEBI:58210"/>
    </ligand>
</feature>
<dbReference type="GO" id="GO:0005737">
    <property type="term" value="C:cytoplasm"/>
    <property type="evidence" value="ECO:0007669"/>
    <property type="project" value="UniProtKB-SubCell"/>
</dbReference>
<evidence type="ECO:0000256" key="10">
    <source>
        <dbReference type="ARBA" id="ARBA00023027"/>
    </source>
</evidence>
<dbReference type="CDD" id="cd04740">
    <property type="entry name" value="DHOD_1B_like"/>
    <property type="match status" value="1"/>
</dbReference>
<feature type="binding site" evidence="12">
    <location>
        <begin position="45"/>
        <end position="46"/>
    </location>
    <ligand>
        <name>FMN</name>
        <dbReference type="ChEBI" id="CHEBI:58210"/>
    </ligand>
</feature>